<accession>A0AAD6AM92</accession>
<evidence type="ECO:0000313" key="2">
    <source>
        <dbReference type="Proteomes" id="UP001219934"/>
    </source>
</evidence>
<keyword evidence="2" id="KW-1185">Reference proteome</keyword>
<sequence length="83" mass="9023">TAKERKPVFRGTQPCCGWSWKPDPFLVHKKIRCILPASAPRPSSEGPIERESSMLTSVGAVSVQIGSLPGVMLGKEGRLLHVQ</sequence>
<comment type="caution">
    <text evidence="1">The sequence shown here is derived from an EMBL/GenBank/DDBJ whole genome shotgun (WGS) entry which is preliminary data.</text>
</comment>
<name>A0AAD6AM92_9TELE</name>
<dbReference type="AlphaFoldDB" id="A0AAD6AM92"/>
<gene>
    <name evidence="1" type="ORF">JOQ06_015884</name>
</gene>
<reference evidence="1" key="1">
    <citation type="submission" date="2022-11" db="EMBL/GenBank/DDBJ databases">
        <title>Chromosome-level genome of Pogonophryne albipinna.</title>
        <authorList>
            <person name="Jo E."/>
        </authorList>
    </citation>
    <scope>NUCLEOTIDE SEQUENCE</scope>
    <source>
        <strain evidence="1">SGF0006</strain>
        <tissue evidence="1">Muscle</tissue>
    </source>
</reference>
<protein>
    <submittedName>
        <fullName evidence="1">Uncharacterized protein</fullName>
    </submittedName>
</protein>
<evidence type="ECO:0000313" key="1">
    <source>
        <dbReference type="EMBL" id="KAJ4928085.1"/>
    </source>
</evidence>
<proteinExistence type="predicted"/>
<feature type="non-terminal residue" evidence="1">
    <location>
        <position position="83"/>
    </location>
</feature>
<organism evidence="1 2">
    <name type="scientific">Pogonophryne albipinna</name>
    <dbReference type="NCBI Taxonomy" id="1090488"/>
    <lineage>
        <taxon>Eukaryota</taxon>
        <taxon>Metazoa</taxon>
        <taxon>Chordata</taxon>
        <taxon>Craniata</taxon>
        <taxon>Vertebrata</taxon>
        <taxon>Euteleostomi</taxon>
        <taxon>Actinopterygii</taxon>
        <taxon>Neopterygii</taxon>
        <taxon>Teleostei</taxon>
        <taxon>Neoteleostei</taxon>
        <taxon>Acanthomorphata</taxon>
        <taxon>Eupercaria</taxon>
        <taxon>Perciformes</taxon>
        <taxon>Notothenioidei</taxon>
        <taxon>Pogonophryne</taxon>
    </lineage>
</organism>
<dbReference type="Proteomes" id="UP001219934">
    <property type="component" value="Unassembled WGS sequence"/>
</dbReference>
<feature type="non-terminal residue" evidence="1">
    <location>
        <position position="1"/>
    </location>
</feature>
<dbReference type="EMBL" id="JAPTMU010000018">
    <property type="protein sequence ID" value="KAJ4928085.1"/>
    <property type="molecule type" value="Genomic_DNA"/>
</dbReference>